<feature type="transmembrane region" description="Helical" evidence="8">
    <location>
        <begin position="258"/>
        <end position="285"/>
    </location>
</feature>
<feature type="transmembrane region" description="Helical" evidence="8">
    <location>
        <begin position="328"/>
        <end position="346"/>
    </location>
</feature>
<proteinExistence type="inferred from homology"/>
<dbReference type="Pfam" id="PF09594">
    <property type="entry name" value="GT87"/>
    <property type="match status" value="1"/>
</dbReference>
<comment type="caution">
    <text evidence="9">The sequence shown here is derived from an EMBL/GenBank/DDBJ whole genome shotgun (WGS) entry which is preliminary data.</text>
</comment>
<name>A0ABW2H1C2_9ACTN</name>
<evidence type="ECO:0000313" key="10">
    <source>
        <dbReference type="Proteomes" id="UP001596392"/>
    </source>
</evidence>
<comment type="subcellular location">
    <subcellularLocation>
        <location evidence="1">Cell membrane</location>
        <topology evidence="1">Multi-pass membrane protein</topology>
    </subcellularLocation>
</comment>
<keyword evidence="2" id="KW-1003">Cell membrane</keyword>
<evidence type="ECO:0000256" key="4">
    <source>
        <dbReference type="ARBA" id="ARBA00022692"/>
    </source>
</evidence>
<feature type="transmembrane region" description="Helical" evidence="8">
    <location>
        <begin position="412"/>
        <end position="429"/>
    </location>
</feature>
<feature type="transmembrane region" description="Helical" evidence="8">
    <location>
        <begin position="291"/>
        <end position="321"/>
    </location>
</feature>
<keyword evidence="10" id="KW-1185">Reference proteome</keyword>
<dbReference type="EMBL" id="JBHTAC010000019">
    <property type="protein sequence ID" value="MFC7244747.1"/>
    <property type="molecule type" value="Genomic_DNA"/>
</dbReference>
<feature type="transmembrane region" description="Helical" evidence="8">
    <location>
        <begin position="221"/>
        <end position="238"/>
    </location>
</feature>
<evidence type="ECO:0000256" key="3">
    <source>
        <dbReference type="ARBA" id="ARBA00022679"/>
    </source>
</evidence>
<keyword evidence="4 8" id="KW-0812">Transmembrane</keyword>
<keyword evidence="3" id="KW-0808">Transferase</keyword>
<dbReference type="RefSeq" id="WP_376807738.1">
    <property type="nucleotide sequence ID" value="NZ_JBHTAC010000019.1"/>
</dbReference>
<comment type="similarity">
    <text evidence="7">Belongs to the glycosyltransferase 87 family.</text>
</comment>
<sequence>MSSEAGDRGVRSAPGRIWRSVDLAAGGLAADLGLYALSALFAWSTAAGSTLTSHRAWGAVAGWGYAAATLAVLVQLLLRRRARVHSTRQAGGAKRAQDTHECQATPAILTGAGRGGTAWGSGEVARAWVTVGAWVAVTLVPLVAQAVARAGGMSGRAQEEVLVVEESARRLLDTGTPYLGRDGIAVLPEPLLGYTPYQPGMAVFGLPRAVFGDSWWTDARIWFALVTALVVALAARLLRDGSTTRDALLVRAVQAATVLPLCALTLATGGDDLPVLALCLLAFALAARDRFGWAGVAIGAAAAMKLLAWPVALVLGAYALVRGSGGRYALGAAGLPLLTLAPALLVDPAAFVENVIRFPTGHGLVTSPAASPLLGYLIAQHVPGGRLVALALLALAGLAAGVWLLRRPPRDAGAAALITATGLLAAIVLMPATRFGYLLYPAALALWSLPLRPVDHELMARFAGASRAQPHDHPDAG</sequence>
<gene>
    <name evidence="9" type="ORF">ACFQO7_19910</name>
</gene>
<evidence type="ECO:0000256" key="1">
    <source>
        <dbReference type="ARBA" id="ARBA00004651"/>
    </source>
</evidence>
<keyword evidence="6 8" id="KW-0472">Membrane</keyword>
<dbReference type="InterPro" id="IPR018584">
    <property type="entry name" value="GT87"/>
</dbReference>
<organism evidence="9 10">
    <name type="scientific">Catellatospora aurea</name>
    <dbReference type="NCBI Taxonomy" id="1337874"/>
    <lineage>
        <taxon>Bacteria</taxon>
        <taxon>Bacillati</taxon>
        <taxon>Actinomycetota</taxon>
        <taxon>Actinomycetes</taxon>
        <taxon>Micromonosporales</taxon>
        <taxon>Micromonosporaceae</taxon>
        <taxon>Catellatospora</taxon>
    </lineage>
</organism>
<evidence type="ECO:0000313" key="9">
    <source>
        <dbReference type="EMBL" id="MFC7244747.1"/>
    </source>
</evidence>
<dbReference type="Proteomes" id="UP001596392">
    <property type="component" value="Unassembled WGS sequence"/>
</dbReference>
<keyword evidence="5 8" id="KW-1133">Transmembrane helix</keyword>
<feature type="transmembrane region" description="Helical" evidence="8">
    <location>
        <begin position="387"/>
        <end position="405"/>
    </location>
</feature>
<reference evidence="10" key="1">
    <citation type="journal article" date="2019" name="Int. J. Syst. Evol. Microbiol.">
        <title>The Global Catalogue of Microorganisms (GCM) 10K type strain sequencing project: providing services to taxonomists for standard genome sequencing and annotation.</title>
        <authorList>
            <consortium name="The Broad Institute Genomics Platform"/>
            <consortium name="The Broad Institute Genome Sequencing Center for Infectious Disease"/>
            <person name="Wu L."/>
            <person name="Ma J."/>
        </authorList>
    </citation>
    <scope>NUCLEOTIDE SEQUENCE [LARGE SCALE GENOMIC DNA]</scope>
    <source>
        <strain evidence="10">CGMCC 1.9106</strain>
    </source>
</reference>
<feature type="transmembrane region" description="Helical" evidence="8">
    <location>
        <begin position="127"/>
        <end position="148"/>
    </location>
</feature>
<feature type="transmembrane region" description="Helical" evidence="8">
    <location>
        <begin position="21"/>
        <end position="44"/>
    </location>
</feature>
<feature type="transmembrane region" description="Helical" evidence="8">
    <location>
        <begin position="56"/>
        <end position="78"/>
    </location>
</feature>
<accession>A0ABW2H1C2</accession>
<evidence type="ECO:0000256" key="6">
    <source>
        <dbReference type="ARBA" id="ARBA00023136"/>
    </source>
</evidence>
<evidence type="ECO:0000256" key="7">
    <source>
        <dbReference type="ARBA" id="ARBA00024033"/>
    </source>
</evidence>
<protein>
    <submittedName>
        <fullName evidence="9">Glycosyltransferase 87 family protein</fullName>
    </submittedName>
</protein>
<evidence type="ECO:0000256" key="2">
    <source>
        <dbReference type="ARBA" id="ARBA00022475"/>
    </source>
</evidence>
<evidence type="ECO:0000256" key="5">
    <source>
        <dbReference type="ARBA" id="ARBA00022989"/>
    </source>
</evidence>
<evidence type="ECO:0000256" key="8">
    <source>
        <dbReference type="SAM" id="Phobius"/>
    </source>
</evidence>